<evidence type="ECO:0000313" key="1">
    <source>
        <dbReference type="EMBL" id="KAJ1371095.1"/>
    </source>
</evidence>
<dbReference type="EMBL" id="JAHQIW010006910">
    <property type="protein sequence ID" value="KAJ1371095.1"/>
    <property type="molecule type" value="Genomic_DNA"/>
</dbReference>
<keyword evidence="2" id="KW-1185">Reference proteome</keyword>
<proteinExistence type="predicted"/>
<comment type="caution">
    <text evidence="1">The sequence shown here is derived from an EMBL/GenBank/DDBJ whole genome shotgun (WGS) entry which is preliminary data.</text>
</comment>
<sequence>MPLLGAACRGPEMQRKKKTDIRNNLLTAAGKLPLVDISIEGRNDISHRSRRNSHSDDMYGVDTIGKRGCYAAYLQSFTSRPNPVVKQ</sequence>
<evidence type="ECO:0000313" key="2">
    <source>
        <dbReference type="Proteomes" id="UP001196413"/>
    </source>
</evidence>
<protein>
    <submittedName>
        <fullName evidence="1">Uncharacterized protein</fullName>
    </submittedName>
</protein>
<reference evidence="1" key="1">
    <citation type="submission" date="2021-06" db="EMBL/GenBank/DDBJ databases">
        <title>Parelaphostrongylus tenuis whole genome reference sequence.</title>
        <authorList>
            <person name="Garwood T.J."/>
            <person name="Larsen P.A."/>
            <person name="Fountain-Jones N.M."/>
            <person name="Garbe J.R."/>
            <person name="Macchietto M.G."/>
            <person name="Kania S.A."/>
            <person name="Gerhold R.W."/>
            <person name="Richards J.E."/>
            <person name="Wolf T.M."/>
        </authorList>
    </citation>
    <scope>NUCLEOTIDE SEQUENCE</scope>
    <source>
        <strain evidence="1">MNPRO001-30</strain>
        <tissue evidence="1">Meninges</tissue>
    </source>
</reference>
<name>A0AAD5R7D1_PARTN</name>
<dbReference type="AlphaFoldDB" id="A0AAD5R7D1"/>
<dbReference type="Proteomes" id="UP001196413">
    <property type="component" value="Unassembled WGS sequence"/>
</dbReference>
<accession>A0AAD5R7D1</accession>
<gene>
    <name evidence="1" type="ORF">KIN20_032971</name>
</gene>
<organism evidence="1 2">
    <name type="scientific">Parelaphostrongylus tenuis</name>
    <name type="common">Meningeal worm</name>
    <dbReference type="NCBI Taxonomy" id="148309"/>
    <lineage>
        <taxon>Eukaryota</taxon>
        <taxon>Metazoa</taxon>
        <taxon>Ecdysozoa</taxon>
        <taxon>Nematoda</taxon>
        <taxon>Chromadorea</taxon>
        <taxon>Rhabditida</taxon>
        <taxon>Rhabditina</taxon>
        <taxon>Rhabditomorpha</taxon>
        <taxon>Strongyloidea</taxon>
        <taxon>Metastrongylidae</taxon>
        <taxon>Parelaphostrongylus</taxon>
    </lineage>
</organism>